<keyword evidence="7 8" id="KW-0413">Isomerase</keyword>
<evidence type="ECO:0000256" key="6">
    <source>
        <dbReference type="ARBA" id="ARBA00022833"/>
    </source>
</evidence>
<proteinExistence type="inferred from homology"/>
<evidence type="ECO:0000256" key="8">
    <source>
        <dbReference type="PIRNR" id="PIRNR036894"/>
    </source>
</evidence>
<protein>
    <recommendedName>
        <fullName evidence="4 8">Mannose-6-phosphate isomerase</fullName>
        <ecNumber evidence="4 8">5.3.1.8</ecNumber>
    </recommendedName>
</protein>
<comment type="cofactor">
    <cofactor evidence="2 8">
        <name>Zn(2+)</name>
        <dbReference type="ChEBI" id="CHEBI:29105"/>
    </cofactor>
</comment>
<dbReference type="InterPro" id="IPR051804">
    <property type="entry name" value="Carb_Metab_Reg_Kinase/Isom"/>
</dbReference>
<evidence type="ECO:0000256" key="4">
    <source>
        <dbReference type="ARBA" id="ARBA00011956"/>
    </source>
</evidence>
<dbReference type="GO" id="GO:0004476">
    <property type="term" value="F:mannose-6-phosphate isomerase activity"/>
    <property type="evidence" value="ECO:0007669"/>
    <property type="project" value="UniProtKB-EC"/>
</dbReference>
<dbReference type="PIRSF" id="PIRSF036894">
    <property type="entry name" value="PMI_Firm_short"/>
    <property type="match status" value="1"/>
</dbReference>
<dbReference type="InterPro" id="IPR014628">
    <property type="entry name" value="Man6P_isomerase_Firm_short"/>
</dbReference>
<dbReference type="NCBIfam" id="TIGR00218">
    <property type="entry name" value="manA"/>
    <property type="match status" value="1"/>
</dbReference>
<dbReference type="EC" id="5.3.1.8" evidence="4 8"/>
<dbReference type="SUPFAM" id="SSF51182">
    <property type="entry name" value="RmlC-like cupins"/>
    <property type="match status" value="1"/>
</dbReference>
<feature type="domain" description="Phosphomannose isomerase type I catalytic" evidence="9">
    <location>
        <begin position="6"/>
        <end position="106"/>
    </location>
</feature>
<dbReference type="Proteomes" id="UP001357223">
    <property type="component" value="Chromosome"/>
</dbReference>
<comment type="catalytic activity">
    <reaction evidence="1 8">
        <text>D-mannose 6-phosphate = D-fructose 6-phosphate</text>
        <dbReference type="Rhea" id="RHEA:12356"/>
        <dbReference type="ChEBI" id="CHEBI:58735"/>
        <dbReference type="ChEBI" id="CHEBI:61527"/>
        <dbReference type="EC" id="5.3.1.8"/>
    </reaction>
</comment>
<sequence>MKYPIFLKPIFKERIWGGTALRDQFNYNIPSDTTGECWAISAHPNGSSVVESGKFNGKLLSELWDKHPELFGYYKSEHFPLLVKILDANENLSIQVHPNDAFAKANEKDECGKTECWYIIDCDEEAEIVLGHNANTKEQFVSMIKNGHWDKLLQRIKIKPGDFFYIPSGTLHALCKGALVLEIQQSADTTYRIYDYNRRDKEGNLRELHIEKAIKVTTIPHMEKRREPALCNTNKSMITTFVEGEYFTVYKWDIFSRLEMIQDCHFMLMSVIDGNGTLCIQNVKYPIQKGQHFILPNGTGNFVIEGAVQLIVSHP</sequence>
<evidence type="ECO:0000256" key="3">
    <source>
        <dbReference type="ARBA" id="ARBA00010772"/>
    </source>
</evidence>
<evidence type="ECO:0000256" key="1">
    <source>
        <dbReference type="ARBA" id="ARBA00000757"/>
    </source>
</evidence>
<reference evidence="11 12" key="1">
    <citation type="submission" date="2023-10" db="EMBL/GenBank/DDBJ databases">
        <title>Niallia locisalis sp.nov. isolated from a salt pond sample.</title>
        <authorList>
            <person name="Li X.-J."/>
            <person name="Dong L."/>
        </authorList>
    </citation>
    <scope>NUCLEOTIDE SEQUENCE [LARGE SCALE GENOMIC DNA]</scope>
    <source>
        <strain evidence="11 12">DSM 29761</strain>
    </source>
</reference>
<dbReference type="EMBL" id="CP137640">
    <property type="protein sequence ID" value="WVX78779.1"/>
    <property type="molecule type" value="Genomic_DNA"/>
</dbReference>
<dbReference type="CDD" id="cd07010">
    <property type="entry name" value="cupin_PMI_type_I_N_bac"/>
    <property type="match status" value="1"/>
</dbReference>
<dbReference type="RefSeq" id="WP_338447714.1">
    <property type="nucleotide sequence ID" value="NZ_CP137640.1"/>
</dbReference>
<dbReference type="InterPro" id="IPR046457">
    <property type="entry name" value="PMI_typeI_cat"/>
</dbReference>
<gene>
    <name evidence="11" type="primary">manA</name>
    <name evidence="11" type="ORF">R4Z09_15785</name>
</gene>
<feature type="domain" description="Mannose-6-phosphate isomerase cupin" evidence="10">
    <location>
        <begin position="238"/>
        <end position="315"/>
    </location>
</feature>
<evidence type="ECO:0000259" key="10">
    <source>
        <dbReference type="Pfam" id="PF21621"/>
    </source>
</evidence>
<keyword evidence="12" id="KW-1185">Reference proteome</keyword>
<dbReference type="InterPro" id="IPR011051">
    <property type="entry name" value="RmlC_Cupin_sf"/>
</dbReference>
<evidence type="ECO:0000256" key="5">
    <source>
        <dbReference type="ARBA" id="ARBA00022723"/>
    </source>
</evidence>
<name>A0ABZ2C5V5_9BACI</name>
<dbReference type="Pfam" id="PF21621">
    <property type="entry name" value="MPI_cupin_dom"/>
    <property type="match status" value="1"/>
</dbReference>
<keyword evidence="5 8" id="KW-0479">Metal-binding</keyword>
<dbReference type="InterPro" id="IPR001250">
    <property type="entry name" value="Man6P_Isoase-1"/>
</dbReference>
<dbReference type="PANTHER" id="PTHR42742:SF3">
    <property type="entry name" value="FRUCTOKINASE"/>
    <property type="match status" value="1"/>
</dbReference>
<evidence type="ECO:0000256" key="2">
    <source>
        <dbReference type="ARBA" id="ARBA00001947"/>
    </source>
</evidence>
<evidence type="ECO:0000313" key="11">
    <source>
        <dbReference type="EMBL" id="WVX78779.1"/>
    </source>
</evidence>
<dbReference type="InterPro" id="IPR014710">
    <property type="entry name" value="RmlC-like_jellyroll"/>
</dbReference>
<evidence type="ECO:0000313" key="12">
    <source>
        <dbReference type="Proteomes" id="UP001357223"/>
    </source>
</evidence>
<evidence type="ECO:0000256" key="7">
    <source>
        <dbReference type="ARBA" id="ARBA00023235"/>
    </source>
</evidence>
<dbReference type="Pfam" id="PF20511">
    <property type="entry name" value="PMI_typeI_cat"/>
    <property type="match status" value="1"/>
</dbReference>
<accession>A0ABZ2C5V5</accession>
<dbReference type="Gene3D" id="2.60.120.10">
    <property type="entry name" value="Jelly Rolls"/>
    <property type="match status" value="2"/>
</dbReference>
<keyword evidence="6 8" id="KW-0862">Zinc</keyword>
<organism evidence="11 12">
    <name type="scientific">Niallia oryzisoli</name>
    <dbReference type="NCBI Taxonomy" id="1737571"/>
    <lineage>
        <taxon>Bacteria</taxon>
        <taxon>Bacillati</taxon>
        <taxon>Bacillota</taxon>
        <taxon>Bacilli</taxon>
        <taxon>Bacillales</taxon>
        <taxon>Bacillaceae</taxon>
        <taxon>Niallia</taxon>
    </lineage>
</organism>
<dbReference type="InterPro" id="IPR049071">
    <property type="entry name" value="MPI_cupin_dom"/>
</dbReference>
<dbReference type="PANTHER" id="PTHR42742">
    <property type="entry name" value="TRANSCRIPTIONAL REPRESSOR MPRA"/>
    <property type="match status" value="1"/>
</dbReference>
<evidence type="ECO:0000259" key="9">
    <source>
        <dbReference type="Pfam" id="PF20511"/>
    </source>
</evidence>
<comment type="similarity">
    <text evidence="3 8">Belongs to the mannose-6-phosphate isomerase type 1 family.</text>
</comment>